<dbReference type="PROSITE" id="PS50931">
    <property type="entry name" value="HTH_LYSR"/>
    <property type="match status" value="1"/>
</dbReference>
<keyword evidence="3" id="KW-0238">DNA-binding</keyword>
<dbReference type="AlphaFoldDB" id="A0A166ZW86"/>
<dbReference type="EMBL" id="AUXT01000188">
    <property type="protein sequence ID" value="KZN44734.1"/>
    <property type="molecule type" value="Genomic_DNA"/>
</dbReference>
<dbReference type="InterPro" id="IPR000847">
    <property type="entry name" value="LysR_HTH_N"/>
</dbReference>
<dbReference type="Proteomes" id="UP000076587">
    <property type="component" value="Unassembled WGS sequence"/>
</dbReference>
<dbReference type="Pfam" id="PF03466">
    <property type="entry name" value="LysR_substrate"/>
    <property type="match status" value="1"/>
</dbReference>
<gene>
    <name evidence="6" type="ORF">N482_16210</name>
</gene>
<dbReference type="InterPro" id="IPR036390">
    <property type="entry name" value="WH_DNA-bd_sf"/>
</dbReference>
<evidence type="ECO:0000256" key="4">
    <source>
        <dbReference type="ARBA" id="ARBA00023163"/>
    </source>
</evidence>
<dbReference type="PANTHER" id="PTHR30126:SF40">
    <property type="entry name" value="HTH-TYPE TRANSCRIPTIONAL REGULATOR GLTR"/>
    <property type="match status" value="1"/>
</dbReference>
<name>A0A166ZW86_9GAMM</name>
<evidence type="ECO:0000259" key="5">
    <source>
        <dbReference type="PROSITE" id="PS50931"/>
    </source>
</evidence>
<dbReference type="SUPFAM" id="SSF46785">
    <property type="entry name" value="Winged helix' DNA-binding domain"/>
    <property type="match status" value="1"/>
</dbReference>
<dbReference type="Gene3D" id="3.40.190.10">
    <property type="entry name" value="Periplasmic binding protein-like II"/>
    <property type="match status" value="2"/>
</dbReference>
<dbReference type="RefSeq" id="WP_063378375.1">
    <property type="nucleotide sequence ID" value="NZ_AUXT01000188.1"/>
</dbReference>
<organism evidence="6 7">
    <name type="scientific">Pseudoalteromonas luteoviolacea NCIMB 1942</name>
    <dbReference type="NCBI Taxonomy" id="1365253"/>
    <lineage>
        <taxon>Bacteria</taxon>
        <taxon>Pseudomonadati</taxon>
        <taxon>Pseudomonadota</taxon>
        <taxon>Gammaproteobacteria</taxon>
        <taxon>Alteromonadales</taxon>
        <taxon>Pseudoalteromonadaceae</taxon>
        <taxon>Pseudoalteromonas</taxon>
    </lineage>
</organism>
<dbReference type="Gene3D" id="1.10.10.10">
    <property type="entry name" value="Winged helix-like DNA-binding domain superfamily/Winged helix DNA-binding domain"/>
    <property type="match status" value="1"/>
</dbReference>
<dbReference type="PANTHER" id="PTHR30126">
    <property type="entry name" value="HTH-TYPE TRANSCRIPTIONAL REGULATOR"/>
    <property type="match status" value="1"/>
</dbReference>
<comment type="caution">
    <text evidence="6">The sequence shown here is derived from an EMBL/GenBank/DDBJ whole genome shotgun (WGS) entry which is preliminary data.</text>
</comment>
<dbReference type="SUPFAM" id="SSF53850">
    <property type="entry name" value="Periplasmic binding protein-like II"/>
    <property type="match status" value="1"/>
</dbReference>
<evidence type="ECO:0000313" key="7">
    <source>
        <dbReference type="Proteomes" id="UP000076587"/>
    </source>
</evidence>
<dbReference type="GO" id="GO:0000976">
    <property type="term" value="F:transcription cis-regulatory region binding"/>
    <property type="evidence" value="ECO:0007669"/>
    <property type="project" value="TreeGrafter"/>
</dbReference>
<evidence type="ECO:0000256" key="1">
    <source>
        <dbReference type="ARBA" id="ARBA00009437"/>
    </source>
</evidence>
<evidence type="ECO:0000256" key="2">
    <source>
        <dbReference type="ARBA" id="ARBA00023015"/>
    </source>
</evidence>
<dbReference type="PRINTS" id="PR00039">
    <property type="entry name" value="HTHLYSR"/>
</dbReference>
<reference evidence="6 7" key="1">
    <citation type="submission" date="2013-07" db="EMBL/GenBank/DDBJ databases">
        <title>Comparative Genomic and Metabolomic Analysis of Twelve Strains of Pseudoalteromonas luteoviolacea.</title>
        <authorList>
            <person name="Vynne N.G."/>
            <person name="Mansson M."/>
            <person name="Gram L."/>
        </authorList>
    </citation>
    <scope>NUCLEOTIDE SEQUENCE [LARGE SCALE GENOMIC DNA]</scope>
    <source>
        <strain evidence="6 7">NCIMB 1942</strain>
    </source>
</reference>
<evidence type="ECO:0000313" key="6">
    <source>
        <dbReference type="EMBL" id="KZN44734.1"/>
    </source>
</evidence>
<dbReference type="CDD" id="cd05466">
    <property type="entry name" value="PBP2_LTTR_substrate"/>
    <property type="match status" value="1"/>
</dbReference>
<dbReference type="GO" id="GO:0003700">
    <property type="term" value="F:DNA-binding transcription factor activity"/>
    <property type="evidence" value="ECO:0007669"/>
    <property type="project" value="InterPro"/>
</dbReference>
<keyword evidence="2" id="KW-0805">Transcription regulation</keyword>
<proteinExistence type="inferred from homology"/>
<accession>A0A166ZW86</accession>
<dbReference type="PATRIC" id="fig|1365253.3.peg.3980"/>
<feature type="domain" description="HTH lysR-type" evidence="5">
    <location>
        <begin position="1"/>
        <end position="58"/>
    </location>
</feature>
<dbReference type="Pfam" id="PF00126">
    <property type="entry name" value="HTH_1"/>
    <property type="match status" value="1"/>
</dbReference>
<dbReference type="FunFam" id="1.10.10.10:FF:000001">
    <property type="entry name" value="LysR family transcriptional regulator"/>
    <property type="match status" value="1"/>
</dbReference>
<dbReference type="InterPro" id="IPR005119">
    <property type="entry name" value="LysR_subst-bd"/>
</dbReference>
<sequence>MEFYHLKSFVAVAKVQNLTKAAKQLHTTPPAVSAHIKALEQELNVTLFERTSKGMLLTPHGLALQEKAQITLNSARDFIQSAVLTDSPLTGQLKLGLNLSIRTQECQRLLEQLQCAFPKVSISLNPSNSAEILRSIESGRLDGGYVFGPSGNEFLAKFITNRKITTVMPKAWMNTQESEFQLLEKGTWIGMGDDCPFDNELVTRLPSAKISHFSSYDEHTRVDLVSQGFGASFVDESELLILPENVHQTNVLDFTLPLFFVVLASRPAEPLIQALLNRVEMLPE</sequence>
<evidence type="ECO:0000256" key="3">
    <source>
        <dbReference type="ARBA" id="ARBA00023125"/>
    </source>
</evidence>
<protein>
    <recommendedName>
        <fullName evidence="5">HTH lysR-type domain-containing protein</fullName>
    </recommendedName>
</protein>
<dbReference type="InterPro" id="IPR036388">
    <property type="entry name" value="WH-like_DNA-bd_sf"/>
</dbReference>
<comment type="similarity">
    <text evidence="1">Belongs to the LysR transcriptional regulatory family.</text>
</comment>
<keyword evidence="4" id="KW-0804">Transcription</keyword>